<dbReference type="InterPro" id="IPR013493">
    <property type="entry name" value="CHP02677"/>
</dbReference>
<proteinExistence type="predicted"/>
<gene>
    <name evidence="1" type="ORF">E0H92_36675</name>
</gene>
<evidence type="ECO:0000313" key="2">
    <source>
        <dbReference type="Proteomes" id="UP000294225"/>
    </source>
</evidence>
<name>A0A4R0IL59_9ACTN</name>
<accession>A0A4R0IL59</accession>
<evidence type="ECO:0000313" key="1">
    <source>
        <dbReference type="EMBL" id="TCC32036.1"/>
    </source>
</evidence>
<sequence>MFDLFARRLLADLSPSEVAEELRAAGIVLSDDEVYQRCEKLEKWGNLLRGVRDTRATSVRDYHRGRSRFHASKLGGRLHRVAEDILAAGDGVQEVARELLGGIAASLERILTALGGPGTPDAEQLATEVTSVFTSQAVFDESVKEFYRYLNQILTRYDLAGEEYLQFKTLLLEYIELITADVSRHEPTVLERLKRVQAQSGRLIEVLDSLPSLITPEGGQAERQPGRTVEEWAELVAWYDGSRGRSGPETLRSAADQALGQLLANTKRMLAAAGTGLSRRADLLKLAGWFDHADADTAHRLFAAAFGAYPVRHLLAGPEDPNVIDGPSTSWWDAERVDVAVSLRERGDRTPRGKNSAVPDPGLTRQRLLDEAEREHDRRRLAASELVAAADLHGAYLSPAARDLALEYLGRLLAMYRVIPKGASIVDADLALEIEFSPSAGRTLISAPDGDLVIHGLRVTVAGLTGLRGLETGDGAG</sequence>
<dbReference type="EMBL" id="SJKC01000006">
    <property type="protein sequence ID" value="TCC32036.1"/>
    <property type="molecule type" value="Genomic_DNA"/>
</dbReference>
<dbReference type="AlphaFoldDB" id="A0A4R0IL59"/>
<dbReference type="Proteomes" id="UP000294225">
    <property type="component" value="Unassembled WGS sequence"/>
</dbReference>
<protein>
    <submittedName>
        <fullName evidence="1">DUF2397 family protein</fullName>
    </submittedName>
</protein>
<reference evidence="1 2" key="1">
    <citation type="submission" date="2019-02" db="EMBL/GenBank/DDBJ databases">
        <title>Kribbella capetownensis sp. nov. and Kribbella speibonae sp. nov., isolated from soil.</title>
        <authorList>
            <person name="Curtis S.M."/>
            <person name="Norton I."/>
            <person name="Everest G.J."/>
            <person name="Meyers P.R."/>
        </authorList>
    </citation>
    <scope>NUCLEOTIDE SEQUENCE [LARGE SCALE GENOMIC DNA]</scope>
    <source>
        <strain evidence="1 2">YM55</strain>
    </source>
</reference>
<organism evidence="1 2">
    <name type="scientific">Kribbella speibonae</name>
    <dbReference type="NCBI Taxonomy" id="1572660"/>
    <lineage>
        <taxon>Bacteria</taxon>
        <taxon>Bacillati</taxon>
        <taxon>Actinomycetota</taxon>
        <taxon>Actinomycetes</taxon>
        <taxon>Propionibacteriales</taxon>
        <taxon>Kribbellaceae</taxon>
        <taxon>Kribbella</taxon>
    </lineage>
</organism>
<comment type="caution">
    <text evidence="1">The sequence shown here is derived from an EMBL/GenBank/DDBJ whole genome shotgun (WGS) entry which is preliminary data.</text>
</comment>
<dbReference type="Pfam" id="PF09660">
    <property type="entry name" value="DUF2397"/>
    <property type="match status" value="1"/>
</dbReference>